<protein>
    <submittedName>
        <fullName evidence="1">WXG100 family type VII secretion target</fullName>
    </submittedName>
</protein>
<reference evidence="1 2" key="1">
    <citation type="submission" date="2021-03" db="EMBL/GenBank/DDBJ databases">
        <title>Identification of novel Bacillus strains.</title>
        <authorList>
            <person name="Xiao Z."/>
            <person name="Li Y."/>
            <person name="Shen J."/>
        </authorList>
    </citation>
    <scope>NUCLEOTIDE SEQUENCE [LARGE SCALE GENOMIC DNA]</scope>
    <source>
        <strain evidence="1 2">SY8</strain>
    </source>
</reference>
<evidence type="ECO:0000313" key="2">
    <source>
        <dbReference type="Proteomes" id="UP000677611"/>
    </source>
</evidence>
<dbReference type="RefSeq" id="WP_026592560.1">
    <property type="nucleotide sequence ID" value="NZ_JAGDQJ010000021.1"/>
</dbReference>
<comment type="caution">
    <text evidence="1">The sequence shown here is derived from an EMBL/GenBank/DDBJ whole genome shotgun (WGS) entry which is preliminary data.</text>
</comment>
<dbReference type="Gene3D" id="1.10.287.1060">
    <property type="entry name" value="ESAT-6-like"/>
    <property type="match status" value="1"/>
</dbReference>
<name>A0ABS3P395_9BACI</name>
<accession>A0ABS3P395</accession>
<evidence type="ECO:0000313" key="1">
    <source>
        <dbReference type="EMBL" id="MBO1627212.1"/>
    </source>
</evidence>
<gene>
    <name evidence="1" type="ORF">J4P90_18630</name>
</gene>
<sequence length="379" mass="40404">MTKIIVTPEKLYQLAKKIQEFAYFIEQTDGQLRSSYAQIQWEVKVRSRIEHEMQQASTVAKNISKQYYELGDKLRQKAEEFEKADREGALSQQKSKGISNLNADNALGLGKLYKTLSGAYYKVIIPGYGSIAKGLKIKPDAVKGKTYLYGQKRPFTGFSDGGKLKKSAGFFLKIVDRQYLGWKKTSGLNGTRYNYDNTKVGKYYSLGNGVKGALKESFDVTSLFKKGKSVEAIKNIMKGKGLFGTLLTVGGTTKEYLSNGKGLLSTEYASALTVDLGRAAVSVAAGAAATAASGALMGATIGSVIPGVGTAVGFLVGLGASYILSSGGVGNFIDNTVKKGVNDFLKGSSAVIKNVGNSISDKVKGIGNSIGKSVISIFS</sequence>
<dbReference type="EMBL" id="JAGDQJ010000021">
    <property type="protein sequence ID" value="MBO1627212.1"/>
    <property type="molecule type" value="Genomic_DNA"/>
</dbReference>
<organism evidence="1 2">
    <name type="scientific">Bacillus arachidis</name>
    <dbReference type="NCBI Taxonomy" id="2819290"/>
    <lineage>
        <taxon>Bacteria</taxon>
        <taxon>Bacillati</taxon>
        <taxon>Bacillota</taxon>
        <taxon>Bacilli</taxon>
        <taxon>Bacillales</taxon>
        <taxon>Bacillaceae</taxon>
        <taxon>Bacillus</taxon>
    </lineage>
</organism>
<dbReference type="Proteomes" id="UP000677611">
    <property type="component" value="Unassembled WGS sequence"/>
</dbReference>
<keyword evidence="2" id="KW-1185">Reference proteome</keyword>
<proteinExistence type="predicted"/>